<dbReference type="AlphaFoldDB" id="A0A6N9HHB3"/>
<organism evidence="6 7">
    <name type="scientific">Pseudoduganella guangdongensis</name>
    <dbReference type="NCBI Taxonomy" id="2692179"/>
    <lineage>
        <taxon>Bacteria</taxon>
        <taxon>Pseudomonadati</taxon>
        <taxon>Pseudomonadota</taxon>
        <taxon>Betaproteobacteria</taxon>
        <taxon>Burkholderiales</taxon>
        <taxon>Oxalobacteraceae</taxon>
        <taxon>Telluria group</taxon>
        <taxon>Pseudoduganella</taxon>
    </lineage>
</organism>
<dbReference type="InterPro" id="IPR043147">
    <property type="entry name" value="Penicillin_amidase_A-knob"/>
</dbReference>
<evidence type="ECO:0000256" key="2">
    <source>
        <dbReference type="ARBA" id="ARBA00022729"/>
    </source>
</evidence>
<keyword evidence="4" id="KW-0865">Zymogen</keyword>
<dbReference type="InterPro" id="IPR002692">
    <property type="entry name" value="S45"/>
</dbReference>
<sequence>MKQHLVSRLLKLMPLVVLAACSGSSDDAPAPTTPTTPPISGSTYVASIRYTSHNVPHVKAATFKGAGYGYGYAFAKDNICLYAEELVTLHGERAKHFGGSGGYLGQLGDTFPNIDSDFFYKLLFTPALAAKIKAASSQDAQDLTSGFVAGYNRYLKETPAASLPATCRNAAWVQPMTEDDAYLRFAQAAMAGSSMAFIKAIGSAQPPAVKVAALAKPGKERLLAAASYTNSSIFRNMQALHEHTIGSNGFGLGKEVTQSGKGIVFGNPHFPWWGALRLNQLHLTVTGKGYDVMGATLLGVPIPLIGFNDKVAWTHTFSTDNRFTLRYLALDPTSPTRYIKDGKAVPMTAVPLTISVKGADGAVTQLSRTLYTTEYGPMLMDSSFAWGSTAAFAIQDANLGNYKLIDQVILNGKATSVDSLREANATYSALPWVNTMAADRAGDTLYANYSVAANVVDPQLAACVPGKAQGAPFQDIMASTGVVVMAGTTAACDWAGAVPAAQRPWIKRSDYILNANDSHWWPTVGQYLNGYPKIIATGPNAEGMPQNNRTRTGHAIVRDRLAGADGLASNRFTLANLQQLYLQARFFKAQKWLPDFTAACLASSTASAAAKDACSVLAAWDKTHAPNSQGAILFYELYAGLGELNAASWWSVAYDPTDPLETPRGAAAASVPAALAKLESLVAGSQFDSAAKRRTTPAQVQTVSRPDGALPIPGGRYTFMNWRGVRNELYPGIVVYTADSKTNAGAYGNSYIQFVTWDDAGPVAEGILTYSQSSDPDSPYFNDQTKLYAKGQWAKLPYTEAQITADPNYKVIEVSE</sequence>
<dbReference type="GO" id="GO:0017000">
    <property type="term" value="P:antibiotic biosynthetic process"/>
    <property type="evidence" value="ECO:0007669"/>
    <property type="project" value="InterPro"/>
</dbReference>
<dbReference type="EMBL" id="WWCJ01000007">
    <property type="protein sequence ID" value="MYN02657.1"/>
    <property type="molecule type" value="Genomic_DNA"/>
</dbReference>
<gene>
    <name evidence="6" type="ORF">GTP41_11170</name>
</gene>
<dbReference type="Pfam" id="PF01804">
    <property type="entry name" value="Penicil_amidase"/>
    <property type="match status" value="1"/>
</dbReference>
<dbReference type="Gene3D" id="2.30.120.10">
    <property type="match status" value="1"/>
</dbReference>
<keyword evidence="2 5" id="KW-0732">Signal</keyword>
<dbReference type="Gene3D" id="3.60.20.10">
    <property type="entry name" value="Glutamine Phosphoribosylpyrophosphate, subunit 1, domain 1"/>
    <property type="match status" value="1"/>
</dbReference>
<keyword evidence="7" id="KW-1185">Reference proteome</keyword>
<reference evidence="6 7" key="1">
    <citation type="submission" date="2019-12" db="EMBL/GenBank/DDBJ databases">
        <title>Novel species isolated from a subtropical stream in China.</title>
        <authorList>
            <person name="Lu H."/>
        </authorList>
    </citation>
    <scope>NUCLEOTIDE SEQUENCE [LARGE SCALE GENOMIC DNA]</scope>
    <source>
        <strain evidence="6 7">DS3</strain>
    </source>
</reference>
<dbReference type="InterPro" id="IPR023343">
    <property type="entry name" value="Penicillin_amidase_dom1"/>
</dbReference>
<evidence type="ECO:0000313" key="7">
    <source>
        <dbReference type="Proteomes" id="UP000448575"/>
    </source>
</evidence>
<dbReference type="SUPFAM" id="SSF56235">
    <property type="entry name" value="N-terminal nucleophile aminohydrolases (Ntn hydrolases)"/>
    <property type="match status" value="1"/>
</dbReference>
<accession>A0A6N9HHB3</accession>
<dbReference type="Gene3D" id="1.10.439.10">
    <property type="entry name" value="Penicillin Amidohydrolase, domain 1"/>
    <property type="match status" value="1"/>
</dbReference>
<name>A0A6N9HHB3_9BURK</name>
<evidence type="ECO:0000256" key="5">
    <source>
        <dbReference type="SAM" id="SignalP"/>
    </source>
</evidence>
<dbReference type="InterPro" id="IPR043146">
    <property type="entry name" value="Penicillin_amidase_N_B-knob"/>
</dbReference>
<evidence type="ECO:0008006" key="8">
    <source>
        <dbReference type="Google" id="ProtNLM"/>
    </source>
</evidence>
<dbReference type="RefSeq" id="WP_161025664.1">
    <property type="nucleotide sequence ID" value="NZ_WWCJ01000007.1"/>
</dbReference>
<dbReference type="PANTHER" id="PTHR34218">
    <property type="entry name" value="PEPTIDASE S45 PENICILLIN AMIDASE"/>
    <property type="match status" value="1"/>
</dbReference>
<dbReference type="InterPro" id="IPR029055">
    <property type="entry name" value="Ntn_hydrolases_N"/>
</dbReference>
<keyword evidence="3" id="KW-0378">Hydrolase</keyword>
<evidence type="ECO:0000256" key="3">
    <source>
        <dbReference type="ARBA" id="ARBA00022801"/>
    </source>
</evidence>
<feature type="chain" id="PRO_5027026681" description="Acylase" evidence="5">
    <location>
        <begin position="20"/>
        <end position="816"/>
    </location>
</feature>
<evidence type="ECO:0000256" key="4">
    <source>
        <dbReference type="ARBA" id="ARBA00023145"/>
    </source>
</evidence>
<evidence type="ECO:0000313" key="6">
    <source>
        <dbReference type="EMBL" id="MYN02657.1"/>
    </source>
</evidence>
<dbReference type="GO" id="GO:0016811">
    <property type="term" value="F:hydrolase activity, acting on carbon-nitrogen (but not peptide) bonds, in linear amides"/>
    <property type="evidence" value="ECO:0007669"/>
    <property type="project" value="InterPro"/>
</dbReference>
<comment type="caution">
    <text evidence="6">The sequence shown here is derived from an EMBL/GenBank/DDBJ whole genome shotgun (WGS) entry which is preliminary data.</text>
</comment>
<dbReference type="PANTHER" id="PTHR34218:SF3">
    <property type="entry name" value="ACYL-HOMOSERINE LACTONE ACYLASE PVDQ"/>
    <property type="match status" value="1"/>
</dbReference>
<dbReference type="Proteomes" id="UP000448575">
    <property type="component" value="Unassembled WGS sequence"/>
</dbReference>
<feature type="signal peptide" evidence="5">
    <location>
        <begin position="1"/>
        <end position="19"/>
    </location>
</feature>
<evidence type="ECO:0000256" key="1">
    <source>
        <dbReference type="ARBA" id="ARBA00006586"/>
    </source>
</evidence>
<comment type="similarity">
    <text evidence="1">Belongs to the peptidase S45 family.</text>
</comment>
<dbReference type="Gene3D" id="1.10.1400.10">
    <property type="match status" value="1"/>
</dbReference>
<protein>
    <recommendedName>
        <fullName evidence="8">Acylase</fullName>
    </recommendedName>
</protein>
<proteinExistence type="inferred from homology"/>